<organism evidence="1 2">
    <name type="scientific">Aneurinibacillus aneurinilyticus ATCC 12856</name>
    <dbReference type="NCBI Taxonomy" id="649747"/>
    <lineage>
        <taxon>Bacteria</taxon>
        <taxon>Bacillati</taxon>
        <taxon>Bacillota</taxon>
        <taxon>Bacilli</taxon>
        <taxon>Bacillales</taxon>
        <taxon>Paenibacillaceae</taxon>
        <taxon>Aneurinibacillus group</taxon>
        <taxon>Aneurinibacillus</taxon>
    </lineage>
</organism>
<name>U1WS01_ANEAE</name>
<evidence type="ECO:0000313" key="2">
    <source>
        <dbReference type="Proteomes" id="UP000016511"/>
    </source>
</evidence>
<dbReference type="HOGENOM" id="CLU_3264933_0_0_9"/>
<accession>U1WS01</accession>
<reference evidence="1 2" key="1">
    <citation type="submission" date="2013-08" db="EMBL/GenBank/DDBJ databases">
        <authorList>
            <person name="Weinstock G."/>
            <person name="Sodergren E."/>
            <person name="Wylie T."/>
            <person name="Fulton L."/>
            <person name="Fulton R."/>
            <person name="Fronick C."/>
            <person name="O'Laughlin M."/>
            <person name="Godfrey J."/>
            <person name="Miner T."/>
            <person name="Herter B."/>
            <person name="Appelbaum E."/>
            <person name="Cordes M."/>
            <person name="Lek S."/>
            <person name="Wollam A."/>
            <person name="Pepin K.H."/>
            <person name="Palsikar V.B."/>
            <person name="Mitreva M."/>
            <person name="Wilson R.K."/>
        </authorList>
    </citation>
    <scope>NUCLEOTIDE SEQUENCE [LARGE SCALE GENOMIC DNA]</scope>
    <source>
        <strain evidence="1 2">ATCC 12856</strain>
    </source>
</reference>
<comment type="caution">
    <text evidence="1">The sequence shown here is derived from an EMBL/GenBank/DDBJ whole genome shotgun (WGS) entry which is preliminary data.</text>
</comment>
<dbReference type="Proteomes" id="UP000016511">
    <property type="component" value="Unassembled WGS sequence"/>
</dbReference>
<dbReference type="AlphaFoldDB" id="U1WS01"/>
<proteinExistence type="predicted"/>
<evidence type="ECO:0000313" key="1">
    <source>
        <dbReference type="EMBL" id="ERI05038.1"/>
    </source>
</evidence>
<gene>
    <name evidence="1" type="ORF">HMPREF0083_05847</name>
</gene>
<keyword evidence="2" id="KW-1185">Reference proteome</keyword>
<dbReference type="EMBL" id="AWSJ01000366">
    <property type="protein sequence ID" value="ERI05038.1"/>
    <property type="molecule type" value="Genomic_DNA"/>
</dbReference>
<dbReference type="STRING" id="649747.HMPREF0083_05847"/>
<sequence length="41" mass="4576">MYISLYVACIIFMLKKRSRAMPGPNENGVTTICGMIVEINP</sequence>
<protein>
    <submittedName>
        <fullName evidence="1">Uncharacterized protein</fullName>
    </submittedName>
</protein>